<keyword evidence="4 12" id="KW-0349">Heme</keyword>
<dbReference type="PANTHER" id="PTHR47944:SF10">
    <property type="entry name" value="CYTOCHROME P450 98A9"/>
    <property type="match status" value="1"/>
</dbReference>
<reference evidence="15" key="2">
    <citation type="submission" date="2005-04" db="EMBL/GenBank/DDBJ databases">
        <authorList>
            <person name="Buell R."/>
        </authorList>
    </citation>
    <scope>NUCLEOTIDE SEQUENCE</scope>
</reference>
<evidence type="ECO:0000256" key="11">
    <source>
        <dbReference type="ARBA" id="ARBA00023136"/>
    </source>
</evidence>
<comment type="cofactor">
    <cofactor evidence="1">
        <name>heme</name>
        <dbReference type="ChEBI" id="CHEBI:30413"/>
    </cofactor>
</comment>
<evidence type="ECO:0000256" key="9">
    <source>
        <dbReference type="ARBA" id="ARBA00023004"/>
    </source>
</evidence>
<feature type="compositionally biased region" description="Low complexity" evidence="13">
    <location>
        <begin position="266"/>
        <end position="279"/>
    </location>
</feature>
<accession>Q53R69</accession>
<organism evidence="15">
    <name type="scientific">Oryza sativa subsp. japonica</name>
    <name type="common">Rice</name>
    <dbReference type="NCBI Taxonomy" id="39947"/>
    <lineage>
        <taxon>Eukaryota</taxon>
        <taxon>Viridiplantae</taxon>
        <taxon>Streptophyta</taxon>
        <taxon>Embryophyta</taxon>
        <taxon>Tracheophyta</taxon>
        <taxon>Spermatophyta</taxon>
        <taxon>Magnoliopsida</taxon>
        <taxon>Liliopsida</taxon>
        <taxon>Poales</taxon>
        <taxon>Poaceae</taxon>
        <taxon>BOP clade</taxon>
        <taxon>Oryzoideae</taxon>
        <taxon>Oryzeae</taxon>
        <taxon>Oryzinae</taxon>
        <taxon>Oryza</taxon>
        <taxon>Oryza sativa</taxon>
    </lineage>
</organism>
<keyword evidence="11" id="KW-0472">Membrane</keyword>
<feature type="region of interest" description="Disordered" evidence="13">
    <location>
        <begin position="246"/>
        <end position="282"/>
    </location>
</feature>
<evidence type="ECO:0000256" key="3">
    <source>
        <dbReference type="ARBA" id="ARBA00010617"/>
    </source>
</evidence>
<evidence type="ECO:0000256" key="7">
    <source>
        <dbReference type="ARBA" id="ARBA00022989"/>
    </source>
</evidence>
<comment type="similarity">
    <text evidence="3 12">Belongs to the cytochrome P450 family.</text>
</comment>
<name>Q53R69_ORYSJ</name>
<dbReference type="GO" id="GO:0004497">
    <property type="term" value="F:monooxygenase activity"/>
    <property type="evidence" value="ECO:0007669"/>
    <property type="project" value="UniProtKB-KW"/>
</dbReference>
<evidence type="ECO:0000256" key="8">
    <source>
        <dbReference type="ARBA" id="ARBA00023002"/>
    </source>
</evidence>
<keyword evidence="14" id="KW-0732">Signal</keyword>
<sequence length="409" mass="45645">MDTPALLPLALALVAIPITILLDLQSDPPRQAVPRAPGVAGGNLFDITLVRCRCFMEWAGKYGPIMTLADRPRNHSAERLSRGGTDLIWADYGPHYVKVRKLCNLELFAPRRMEALRPISEDEVNAMVESIYRAVTAPGEEGKPIGVRKHLSMVAFNNITRLTFGKRFIVAAGELDEQGCEQKAIVKAGIKIGASLPIAEHILVLRWLNLVDEELYNAHSARRDRFTRRIMDEHARELERHGAKQHFVHPQGPVRPQRRHRRREGVVPAAHTDAADAPTQGQRRVKIAGYDVPKGANVIVNPTAPLEYRPERFLEESIDIKGSDYRVLPFGAGRRVCPGAQLGISLVASMIGHLLHQFTWALPDGTWPEDLDMMESSGLVTFMATPLQVVAMPRLDKEELFKRVPVDMS</sequence>
<dbReference type="InterPro" id="IPR017972">
    <property type="entry name" value="Cyt_P450_CS"/>
</dbReference>
<evidence type="ECO:0000256" key="5">
    <source>
        <dbReference type="ARBA" id="ARBA00022692"/>
    </source>
</evidence>
<keyword evidence="5" id="KW-0812">Transmembrane</keyword>
<dbReference type="EMBL" id="AC093612">
    <property type="protein sequence ID" value="AAX95741.1"/>
    <property type="molecule type" value="Genomic_DNA"/>
</dbReference>
<dbReference type="PANTHER" id="PTHR47944">
    <property type="entry name" value="CYTOCHROME P450 98A9"/>
    <property type="match status" value="1"/>
</dbReference>
<dbReference type="GO" id="GO:0016020">
    <property type="term" value="C:membrane"/>
    <property type="evidence" value="ECO:0007669"/>
    <property type="project" value="UniProtKB-SubCell"/>
</dbReference>
<reference evidence="15" key="1">
    <citation type="submission" date="2001-09" db="EMBL/GenBank/DDBJ databases">
        <authorList>
            <person name="Buell C."/>
            <person name="Yuan Q."/>
            <person name="Ouyang S."/>
            <person name="Liu J."/>
            <person name="Wang A."/>
            <person name="Maiti R."/>
            <person name="Hamilton J."/>
            <person name="Jones K."/>
            <person name="Tallon L."/>
            <person name="Feldblyum T."/>
            <person name="Tsitrin T."/>
            <person name="Bera J."/>
            <person name="Kim M."/>
            <person name="Jin S."/>
            <person name="Fadrosh D."/>
            <person name="Vuong H."/>
            <person name="Overton II L."/>
            <person name="Reardon M."/>
            <person name="Weaver B."/>
            <person name="Johri S."/>
            <person name="Lewis M."/>
            <person name="Utterback T."/>
            <person name="Van Aken S."/>
            <person name="Wortman J."/>
            <person name="Haas B."/>
            <person name="Koo H."/>
            <person name="Zismann V."/>
            <person name="Hsiao J."/>
            <person name="Iobst S."/>
            <person name="de Vazeilles A."/>
            <person name="White O."/>
            <person name="Salzberg S."/>
            <person name="Fraser C."/>
        </authorList>
    </citation>
    <scope>NUCLEOTIDE SEQUENCE</scope>
</reference>
<evidence type="ECO:0000256" key="2">
    <source>
        <dbReference type="ARBA" id="ARBA00004167"/>
    </source>
</evidence>
<evidence type="ECO:0000256" key="14">
    <source>
        <dbReference type="SAM" id="SignalP"/>
    </source>
</evidence>
<proteinExistence type="inferred from homology"/>
<protein>
    <submittedName>
        <fullName evidence="15">Cytochrome P450</fullName>
    </submittedName>
</protein>
<dbReference type="InterPro" id="IPR001128">
    <property type="entry name" value="Cyt_P450"/>
</dbReference>
<dbReference type="Gene3D" id="1.10.630.10">
    <property type="entry name" value="Cytochrome P450"/>
    <property type="match status" value="2"/>
</dbReference>
<dbReference type="GO" id="GO:0005506">
    <property type="term" value="F:iron ion binding"/>
    <property type="evidence" value="ECO:0007669"/>
    <property type="project" value="InterPro"/>
</dbReference>
<keyword evidence="6 12" id="KW-0479">Metal-binding</keyword>
<evidence type="ECO:0000313" key="15">
    <source>
        <dbReference type="EMBL" id="AAX95741.1"/>
    </source>
</evidence>
<evidence type="ECO:0000256" key="13">
    <source>
        <dbReference type="SAM" id="MobiDB-lite"/>
    </source>
</evidence>
<evidence type="ECO:0000256" key="6">
    <source>
        <dbReference type="ARBA" id="ARBA00022723"/>
    </source>
</evidence>
<feature type="chain" id="PRO_5004248631" evidence="14">
    <location>
        <begin position="27"/>
        <end position="409"/>
    </location>
</feature>
<dbReference type="GO" id="GO:0020037">
    <property type="term" value="F:heme binding"/>
    <property type="evidence" value="ECO:0007669"/>
    <property type="project" value="InterPro"/>
</dbReference>
<keyword evidence="10 12" id="KW-0503">Monooxygenase</keyword>
<dbReference type="SUPFAM" id="SSF48264">
    <property type="entry name" value="Cytochrome P450"/>
    <property type="match status" value="1"/>
</dbReference>
<comment type="subcellular location">
    <subcellularLocation>
        <location evidence="2">Membrane</location>
        <topology evidence="2">Single-pass membrane protein</topology>
    </subcellularLocation>
</comment>
<evidence type="ECO:0000256" key="10">
    <source>
        <dbReference type="ARBA" id="ARBA00023033"/>
    </source>
</evidence>
<dbReference type="PROSITE" id="PS00086">
    <property type="entry name" value="CYTOCHROME_P450"/>
    <property type="match status" value="1"/>
</dbReference>
<keyword evidence="7" id="KW-1133">Transmembrane helix</keyword>
<dbReference type="AlphaFoldDB" id="Q53R69"/>
<dbReference type="GO" id="GO:0016705">
    <property type="term" value="F:oxidoreductase activity, acting on paired donors, with incorporation or reduction of molecular oxygen"/>
    <property type="evidence" value="ECO:0007669"/>
    <property type="project" value="InterPro"/>
</dbReference>
<keyword evidence="8 12" id="KW-0560">Oxidoreductase</keyword>
<dbReference type="Pfam" id="PF00067">
    <property type="entry name" value="p450"/>
    <property type="match status" value="2"/>
</dbReference>
<evidence type="ECO:0000256" key="4">
    <source>
        <dbReference type="ARBA" id="ARBA00022617"/>
    </source>
</evidence>
<keyword evidence="9 12" id="KW-0408">Iron</keyword>
<evidence type="ECO:0000256" key="12">
    <source>
        <dbReference type="RuleBase" id="RU000461"/>
    </source>
</evidence>
<dbReference type="InterPro" id="IPR036396">
    <property type="entry name" value="Cyt_P450_sf"/>
</dbReference>
<feature type="signal peptide" evidence="14">
    <location>
        <begin position="1"/>
        <end position="26"/>
    </location>
</feature>
<evidence type="ECO:0000256" key="1">
    <source>
        <dbReference type="ARBA" id="ARBA00001971"/>
    </source>
</evidence>